<evidence type="ECO:0000256" key="4">
    <source>
        <dbReference type="ARBA" id="ARBA00023014"/>
    </source>
</evidence>
<dbReference type="GO" id="GO:0051537">
    <property type="term" value="F:2 iron, 2 sulfur cluster binding"/>
    <property type="evidence" value="ECO:0007669"/>
    <property type="project" value="UniProtKB-KW"/>
</dbReference>
<dbReference type="PANTHER" id="PTHR32487:SF4">
    <property type="entry name" value="SIRQ PROTEIN"/>
    <property type="match status" value="1"/>
</dbReference>
<evidence type="ECO:0000256" key="3">
    <source>
        <dbReference type="ARBA" id="ARBA00023004"/>
    </source>
</evidence>
<dbReference type="InterPro" id="IPR036922">
    <property type="entry name" value="Rieske_2Fe-2S_sf"/>
</dbReference>
<dbReference type="Proteomes" id="UP000215289">
    <property type="component" value="Unassembled WGS sequence"/>
</dbReference>
<proteinExistence type="predicted"/>
<name>A0A421D1Y5_9EURO</name>
<dbReference type="SUPFAM" id="SSF50022">
    <property type="entry name" value="ISP domain"/>
    <property type="match status" value="1"/>
</dbReference>
<dbReference type="InterPro" id="IPR055222">
    <property type="entry name" value="PRISE-like_Rossmann-fold"/>
</dbReference>
<accession>A0A421D1Y5</accession>
<dbReference type="OrthoDB" id="1731983at2759"/>
<dbReference type="STRING" id="1245748.A0A421D1Y5"/>
<dbReference type="AlphaFoldDB" id="A0A421D1Y5"/>
<organism evidence="6 7">
    <name type="scientific">Aspergillus turcosus</name>
    <dbReference type="NCBI Taxonomy" id="1245748"/>
    <lineage>
        <taxon>Eukaryota</taxon>
        <taxon>Fungi</taxon>
        <taxon>Dikarya</taxon>
        <taxon>Ascomycota</taxon>
        <taxon>Pezizomycotina</taxon>
        <taxon>Eurotiomycetes</taxon>
        <taxon>Eurotiomycetidae</taxon>
        <taxon>Eurotiales</taxon>
        <taxon>Aspergillaceae</taxon>
        <taxon>Aspergillus</taxon>
        <taxon>Aspergillus subgen. Fumigati</taxon>
    </lineage>
</organism>
<dbReference type="PANTHER" id="PTHR32487">
    <property type="entry name" value="3-OXO-DELTA(4,5)-STEROID 5-BETA-REDUCTASE"/>
    <property type="match status" value="1"/>
</dbReference>
<evidence type="ECO:0000256" key="1">
    <source>
        <dbReference type="ARBA" id="ARBA00022714"/>
    </source>
</evidence>
<sequence>MPNPPVARKLPGCLTPAMNPFRAPSRPDGAWHKVGLASAFPDLDIDYDGRRITAKCKAFRIPNSKTDGSQQPECPVEADIDLPGDLKDQVLVFKYKGKFHAIDHVSDSQTGSLFDIEDFGVVLSAGITCPKHGWSFDLFSGQSDRGNYKLKVWEVQLRDLPASSDGASEVTDKEVSFSGYPTSGSFSRVTAVLNRSVPEAELHWPSPGPDRSQLQIVSGVDLLQGTGNDLAKQLKEKVNGVEQITHVFYFGLCYAILFAPLNEDPVKECAQNCGMMQRLADALNMVAPNLQTFVYSGGTRGYGIYIPGGIFQPPLVESMADNLPDDYARTVTYPWFRKILTDSSKGRNWTWTEVCPDAVVGFTPNGSAFSLTLHWAQYLSLYAYNHGIRPNDTTSSKRDEVEVPFPGNEAGYRSLLTPVSEKILGRIAIHAALNPDKCGHKIINMVDNDRPVSFAESWPAIADWFGLKGVGPSQAGDALKPGEYEAKFRHLFTENGRPKGILQHQETREKEIEEVTVADKIRSQGEMFHQRRLVEADEKSFNFTVFSGNPPEQR</sequence>
<keyword evidence="1" id="KW-0001">2Fe-2S</keyword>
<dbReference type="PROSITE" id="PS51296">
    <property type="entry name" value="RIESKE"/>
    <property type="match status" value="1"/>
</dbReference>
<protein>
    <recommendedName>
        <fullName evidence="5">Rieske domain-containing protein</fullName>
    </recommendedName>
</protein>
<dbReference type="Gene3D" id="2.102.10.10">
    <property type="entry name" value="Rieske [2Fe-2S] iron-sulphur domain"/>
    <property type="match status" value="1"/>
</dbReference>
<dbReference type="Pfam" id="PF22917">
    <property type="entry name" value="PRISE"/>
    <property type="match status" value="1"/>
</dbReference>
<reference evidence="6 7" key="1">
    <citation type="submission" date="2018-08" db="EMBL/GenBank/DDBJ databases">
        <title>Draft genome sequences of two Aspergillus turcosus clinical strains isolated from bronchoalveolar lavage fluid: one azole-susceptible and the other azole-resistant.</title>
        <authorList>
            <person name="Parent-Michaud M."/>
            <person name="Dufresne P.J."/>
            <person name="Fournier E."/>
            <person name="Martineau C."/>
            <person name="Moreira S."/>
            <person name="Perkins V."/>
            <person name="De Repentigny L."/>
            <person name="Dufresne S.F."/>
        </authorList>
    </citation>
    <scope>NUCLEOTIDE SEQUENCE [LARGE SCALE GENOMIC DNA]</scope>
    <source>
        <strain evidence="6">HMR AF 1038</strain>
    </source>
</reference>
<dbReference type="Gene3D" id="3.40.50.720">
    <property type="entry name" value="NAD(P)-binding Rossmann-like Domain"/>
    <property type="match status" value="1"/>
</dbReference>
<keyword evidence="2" id="KW-0479">Metal-binding</keyword>
<evidence type="ECO:0000259" key="5">
    <source>
        <dbReference type="PROSITE" id="PS51296"/>
    </source>
</evidence>
<dbReference type="EMBL" id="NIDN02000124">
    <property type="protein sequence ID" value="RLL96084.1"/>
    <property type="molecule type" value="Genomic_DNA"/>
</dbReference>
<evidence type="ECO:0000256" key="2">
    <source>
        <dbReference type="ARBA" id="ARBA00022723"/>
    </source>
</evidence>
<comment type="caution">
    <text evidence="6">The sequence shown here is derived from an EMBL/GenBank/DDBJ whole genome shotgun (WGS) entry which is preliminary data.</text>
</comment>
<evidence type="ECO:0000313" key="6">
    <source>
        <dbReference type="EMBL" id="RLL96084.1"/>
    </source>
</evidence>
<keyword evidence="3" id="KW-0408">Iron</keyword>
<dbReference type="GO" id="GO:0046872">
    <property type="term" value="F:metal ion binding"/>
    <property type="evidence" value="ECO:0007669"/>
    <property type="project" value="UniProtKB-KW"/>
</dbReference>
<gene>
    <name evidence="6" type="ORF">CFD26_102441</name>
</gene>
<keyword evidence="4" id="KW-0411">Iron-sulfur</keyword>
<evidence type="ECO:0000313" key="7">
    <source>
        <dbReference type="Proteomes" id="UP000215289"/>
    </source>
</evidence>
<dbReference type="InterPro" id="IPR017941">
    <property type="entry name" value="Rieske_2Fe-2S"/>
</dbReference>
<keyword evidence="7" id="KW-1185">Reference proteome</keyword>
<feature type="domain" description="Rieske" evidence="5">
    <location>
        <begin position="73"/>
        <end position="159"/>
    </location>
</feature>